<dbReference type="Pfam" id="PF13239">
    <property type="entry name" value="2TM"/>
    <property type="match status" value="1"/>
</dbReference>
<dbReference type="Proteomes" id="UP001597241">
    <property type="component" value="Unassembled WGS sequence"/>
</dbReference>
<dbReference type="InterPro" id="IPR025698">
    <property type="entry name" value="2TM_dom"/>
</dbReference>
<gene>
    <name evidence="4" type="ORF">ACFQ5N_13000</name>
</gene>
<keyword evidence="2" id="KW-0472">Membrane</keyword>
<evidence type="ECO:0000256" key="1">
    <source>
        <dbReference type="SAM" id="Coils"/>
    </source>
</evidence>
<keyword evidence="2" id="KW-0812">Transmembrane</keyword>
<keyword evidence="1" id="KW-0175">Coiled coil</keyword>
<evidence type="ECO:0000259" key="3">
    <source>
        <dbReference type="Pfam" id="PF13239"/>
    </source>
</evidence>
<protein>
    <submittedName>
        <fullName evidence="4">2TM domain-containing protein</fullName>
    </submittedName>
</protein>
<proteinExistence type="predicted"/>
<feature type="transmembrane region" description="Helical" evidence="2">
    <location>
        <begin position="50"/>
        <end position="71"/>
    </location>
</feature>
<keyword evidence="2" id="KW-1133">Transmembrane helix</keyword>
<feature type="transmembrane region" description="Helical" evidence="2">
    <location>
        <begin position="21"/>
        <end position="38"/>
    </location>
</feature>
<evidence type="ECO:0000256" key="2">
    <source>
        <dbReference type="SAM" id="Phobius"/>
    </source>
</evidence>
<feature type="domain" description="2TM" evidence="3">
    <location>
        <begin position="9"/>
        <end position="89"/>
    </location>
</feature>
<reference evidence="5" key="1">
    <citation type="journal article" date="2019" name="Int. J. Syst. Evol. Microbiol.">
        <title>The Global Catalogue of Microorganisms (GCM) 10K type strain sequencing project: providing services to taxonomists for standard genome sequencing and annotation.</title>
        <authorList>
            <consortium name="The Broad Institute Genomics Platform"/>
            <consortium name="The Broad Institute Genome Sequencing Center for Infectious Disease"/>
            <person name="Wu L."/>
            <person name="Ma J."/>
        </authorList>
    </citation>
    <scope>NUCLEOTIDE SEQUENCE [LARGE SCALE GENOMIC DNA]</scope>
    <source>
        <strain evidence="5">CCUG 62221</strain>
    </source>
</reference>
<evidence type="ECO:0000313" key="4">
    <source>
        <dbReference type="EMBL" id="MFD1294754.1"/>
    </source>
</evidence>
<keyword evidence="5" id="KW-1185">Reference proteome</keyword>
<comment type="caution">
    <text evidence="4">The sequence shown here is derived from an EMBL/GenBank/DDBJ whole genome shotgun (WGS) entry which is preliminary data.</text>
</comment>
<feature type="coiled-coil region" evidence="1">
    <location>
        <begin position="82"/>
        <end position="109"/>
    </location>
</feature>
<dbReference type="RefSeq" id="WP_386810089.1">
    <property type="nucleotide sequence ID" value="NZ_JBHTMV010000009.1"/>
</dbReference>
<organism evidence="4 5">
    <name type="scientific">Lutibacter holmesii</name>
    <dbReference type="NCBI Taxonomy" id="1137985"/>
    <lineage>
        <taxon>Bacteria</taxon>
        <taxon>Pseudomonadati</taxon>
        <taxon>Bacteroidota</taxon>
        <taxon>Flavobacteriia</taxon>
        <taxon>Flavobacteriales</taxon>
        <taxon>Flavobacteriaceae</taxon>
        <taxon>Lutibacter</taxon>
    </lineage>
</organism>
<sequence length="132" mass="16083">MKEQFELYENAKKRIKQKKRLYFHFILFLVGSVFLIIVNKFLKIGEPLDWFVWAIIGWSFLFLLHFINVFITHKFMGKEWVEKQTEKLVLKQEAKIEKLRIEIEKETRLKLESEVYANELQKENQQKSTTQE</sequence>
<accession>A0ABW3WR23</accession>
<evidence type="ECO:0000313" key="5">
    <source>
        <dbReference type="Proteomes" id="UP001597241"/>
    </source>
</evidence>
<name>A0ABW3WR23_9FLAO</name>
<dbReference type="EMBL" id="JBHTMV010000009">
    <property type="protein sequence ID" value="MFD1294754.1"/>
    <property type="molecule type" value="Genomic_DNA"/>
</dbReference>